<evidence type="ECO:0000313" key="10">
    <source>
        <dbReference type="EMBL" id="KAJ9708317.1"/>
    </source>
</evidence>
<evidence type="ECO:0000259" key="9">
    <source>
        <dbReference type="Pfam" id="PF20936"/>
    </source>
</evidence>
<dbReference type="InterPro" id="IPR049318">
    <property type="entry name" value="GCIP_C"/>
</dbReference>
<evidence type="ECO:0000256" key="2">
    <source>
        <dbReference type="ARBA" id="ARBA00010199"/>
    </source>
</evidence>
<feature type="domain" description="Cyclin-D1-binding protein 1-like N-terminal" evidence="8">
    <location>
        <begin position="552"/>
        <end position="695"/>
    </location>
</feature>
<dbReference type="Pfam" id="PF20936">
    <property type="entry name" value="GCIP_C"/>
    <property type="match status" value="1"/>
</dbReference>
<dbReference type="GO" id="GO:0042910">
    <property type="term" value="F:xenobiotic transmembrane transporter activity"/>
    <property type="evidence" value="ECO:0007669"/>
    <property type="project" value="InterPro"/>
</dbReference>
<comment type="caution">
    <text evidence="10">The sequence shown here is derived from an EMBL/GenBank/DDBJ whole genome shotgun (WGS) entry which is preliminary data.</text>
</comment>
<evidence type="ECO:0000256" key="4">
    <source>
        <dbReference type="ARBA" id="ARBA00022989"/>
    </source>
</evidence>
<keyword evidence="3 6" id="KW-0812">Transmembrane</keyword>
<feature type="transmembrane region" description="Helical" evidence="6">
    <location>
        <begin position="206"/>
        <end position="228"/>
    </location>
</feature>
<dbReference type="Gene3D" id="1.20.1420.10">
    <property type="entry name" value="Talin, central domain"/>
    <property type="match status" value="1"/>
</dbReference>
<evidence type="ECO:0000256" key="5">
    <source>
        <dbReference type="ARBA" id="ARBA00023136"/>
    </source>
</evidence>
<proteinExistence type="inferred from homology"/>
<evidence type="ECO:0000259" key="8">
    <source>
        <dbReference type="Pfam" id="PF13324"/>
    </source>
</evidence>
<dbReference type="FunFam" id="1.20.1410.10:FF:000011">
    <property type="entry name" value="Cyclin-D1-binding protein"/>
    <property type="match status" value="1"/>
</dbReference>
<dbReference type="GO" id="GO:0015297">
    <property type="term" value="F:antiporter activity"/>
    <property type="evidence" value="ECO:0007669"/>
    <property type="project" value="InterPro"/>
</dbReference>
<comment type="similarity">
    <text evidence="2 6">Belongs to the multi antimicrobial extrusion (MATE) (TC 2.A.66.1) family.</text>
</comment>
<keyword evidence="4 6" id="KW-1133">Transmembrane helix</keyword>
<dbReference type="EMBL" id="JARBHA010000001">
    <property type="protein sequence ID" value="KAJ9708317.1"/>
    <property type="molecule type" value="Genomic_DNA"/>
</dbReference>
<feature type="transmembrane region" description="Helical" evidence="6">
    <location>
        <begin position="68"/>
        <end position="89"/>
    </location>
</feature>
<accession>A0AA39AIQ2</accession>
<dbReference type="Pfam" id="PF01554">
    <property type="entry name" value="MatE"/>
    <property type="match status" value="2"/>
</dbReference>
<feature type="transmembrane region" description="Helical" evidence="6">
    <location>
        <begin position="150"/>
        <end position="168"/>
    </location>
</feature>
<feature type="transmembrane region" description="Helical" evidence="6">
    <location>
        <begin position="110"/>
        <end position="130"/>
    </location>
</feature>
<evidence type="ECO:0000256" key="6">
    <source>
        <dbReference type="RuleBase" id="RU004914"/>
    </source>
</evidence>
<feature type="transmembrane region" description="Helical" evidence="6">
    <location>
        <begin position="404"/>
        <end position="426"/>
    </location>
</feature>
<dbReference type="InterPro" id="IPR049317">
    <property type="entry name" value="GCIP-like_N"/>
</dbReference>
<keyword evidence="5 6" id="KW-0472">Membrane</keyword>
<dbReference type="AlphaFoldDB" id="A0AA39AIQ2"/>
<comment type="subcellular location">
    <subcellularLocation>
        <location evidence="1">Membrane</location>
        <topology evidence="1">Multi-pass membrane protein</topology>
    </subcellularLocation>
</comment>
<feature type="transmembrane region" description="Helical" evidence="6">
    <location>
        <begin position="31"/>
        <end position="56"/>
    </location>
</feature>
<keyword evidence="11" id="KW-1185">Reference proteome</keyword>
<evidence type="ECO:0000256" key="7">
    <source>
        <dbReference type="SAM" id="MobiDB-lite"/>
    </source>
</evidence>
<evidence type="ECO:0000256" key="3">
    <source>
        <dbReference type="ARBA" id="ARBA00022692"/>
    </source>
</evidence>
<feature type="transmembrane region" description="Helical" evidence="6">
    <location>
        <begin position="180"/>
        <end position="200"/>
    </location>
</feature>
<evidence type="ECO:0000256" key="1">
    <source>
        <dbReference type="ARBA" id="ARBA00004141"/>
    </source>
</evidence>
<dbReference type="CDD" id="cd13132">
    <property type="entry name" value="MATE_eukaryotic"/>
    <property type="match status" value="1"/>
</dbReference>
<dbReference type="NCBIfam" id="TIGR00797">
    <property type="entry name" value="matE"/>
    <property type="match status" value="1"/>
</dbReference>
<comment type="caution">
    <text evidence="6">Lacks conserved residue(s) required for the propagation of feature annotation.</text>
</comment>
<organism evidence="10 11">
    <name type="scientific">Vitis rotundifolia</name>
    <name type="common">Muscadine grape</name>
    <dbReference type="NCBI Taxonomy" id="103349"/>
    <lineage>
        <taxon>Eukaryota</taxon>
        <taxon>Viridiplantae</taxon>
        <taxon>Streptophyta</taxon>
        <taxon>Embryophyta</taxon>
        <taxon>Tracheophyta</taxon>
        <taxon>Spermatophyta</taxon>
        <taxon>Magnoliopsida</taxon>
        <taxon>eudicotyledons</taxon>
        <taxon>Gunneridae</taxon>
        <taxon>Pentapetalae</taxon>
        <taxon>rosids</taxon>
        <taxon>Vitales</taxon>
        <taxon>Vitaceae</taxon>
        <taxon>Viteae</taxon>
        <taxon>Vitis</taxon>
    </lineage>
</organism>
<protein>
    <recommendedName>
        <fullName evidence="6">Protein DETOXIFICATION</fullName>
    </recommendedName>
    <alternativeName>
        <fullName evidence="6">Multidrug and toxic compound extrusion protein</fullName>
    </alternativeName>
</protein>
<dbReference type="PANTHER" id="PTHR11206">
    <property type="entry name" value="MULTIDRUG RESISTANCE PROTEIN"/>
    <property type="match status" value="1"/>
</dbReference>
<dbReference type="GO" id="GO:1990961">
    <property type="term" value="P:xenobiotic detoxification by transmembrane export across the plasma membrane"/>
    <property type="evidence" value="ECO:0007669"/>
    <property type="project" value="InterPro"/>
</dbReference>
<dbReference type="InterPro" id="IPR045069">
    <property type="entry name" value="MATE_euk"/>
</dbReference>
<dbReference type="FunFam" id="1.20.1420.10:FF:000016">
    <property type="entry name" value="Cyclin-D1-binding protein"/>
    <property type="match status" value="1"/>
</dbReference>
<sequence length="874" mass="93845">MEESLLVKGKGGEKRGEGLRWVLVGEEVKRLGCLAAPMVAVILSQYLLQVISLMMVGHLGELALSSTAIAISLCGVTGFSFLLGMASALETLCGQAYGAEQYHTLGTQTYTAIVSLFLVCLPLAVIWIYMSKLLTFIGQDPVISHEAGQFSIWLVPALFGYATLQALVRYLQTQSLIMPLLLTSCAILGFHIPLCWALVFKSGLGSLGGALAIGISYWLNVIFLGLYIKYSSACEKTRVPVSMEVLGGIGEFFRFAIPSAVMICLEWWSFELLILLSGLLPNPELEASVLSVCLNTVSTLYAIPHGLGSAGSTRVSNELGAGNPQKARLAVHAVVCLAVTEAIVISTTLFASRRVFGYVFSEEEEVVAYVTNIAPFLCLSVILDSVQGTLSGVVRGCGRQRIGALINLGAFYLCGIPVAVILAFLVHLRGKGLWVGLQAGSLLQTSLLLIITGCTNWEEQATKARQRIFEGTSSVENGVLMGALAGWQHSVSVSSTSKAQTPEVEIDRETMSRAKREQLSRTLNSHLNNIHDTFQVLDQTSSLPPDKVSWDDVIQMGEQVYKQATIVGMLWTGEAPEVSALEGNMEAYFNMLQGFLFLSHGSTVGAGPTLSSSIHASVKQVVDSSFRLLKESVSSYGSRNRDQKLSIPQLVGAVWEACSALKKTPATNITAIGRTMTQVAVSMKDVLREMKELKPASSDPTDEASDEASNKAESIPENDDNSSEGDLGNDLSPEEMKIAVSVISVVTEILAVIKELIRCITGLVKQEDANKSSNFVDSLEKLLKLCQGIGVQVDELGACLYPPQEIPAMKAAAEKISGSIDEIQAEIENLGGTTETFIQACNVLRSSLGQLNFLVGDSSTADLVPEMQNLAVTS</sequence>
<gene>
    <name evidence="10" type="ORF">PVL29_000390</name>
</gene>
<dbReference type="GO" id="GO:0016020">
    <property type="term" value="C:membrane"/>
    <property type="evidence" value="ECO:0007669"/>
    <property type="project" value="UniProtKB-SubCell"/>
</dbReference>
<feature type="transmembrane region" description="Helical" evidence="6">
    <location>
        <begin position="329"/>
        <end position="351"/>
    </location>
</feature>
<name>A0AA39AIQ2_VITRO</name>
<dbReference type="Gene3D" id="1.20.1410.10">
    <property type="entry name" value="I/LWEQ domain"/>
    <property type="match status" value="1"/>
</dbReference>
<dbReference type="Proteomes" id="UP001168098">
    <property type="component" value="Unassembled WGS sequence"/>
</dbReference>
<feature type="region of interest" description="Disordered" evidence="7">
    <location>
        <begin position="693"/>
        <end position="730"/>
    </location>
</feature>
<dbReference type="InterPro" id="IPR002528">
    <property type="entry name" value="MATE_fam"/>
</dbReference>
<reference evidence="10 11" key="1">
    <citation type="journal article" date="2023" name="BMC Biotechnol.">
        <title>Vitis rotundifolia cv Carlos genome sequencing.</title>
        <authorList>
            <person name="Huff M."/>
            <person name="Hulse-Kemp A."/>
            <person name="Scheffler B."/>
            <person name="Youngblood R."/>
            <person name="Simpson S."/>
            <person name="Babiker E."/>
            <person name="Staton M."/>
        </authorList>
    </citation>
    <scope>NUCLEOTIDE SEQUENCE [LARGE SCALE GENOMIC DNA]</scope>
    <source>
        <tissue evidence="10">Leaf</tissue>
    </source>
</reference>
<dbReference type="Pfam" id="PF13324">
    <property type="entry name" value="GCIP_N"/>
    <property type="match status" value="1"/>
</dbReference>
<evidence type="ECO:0000313" key="11">
    <source>
        <dbReference type="Proteomes" id="UP001168098"/>
    </source>
</evidence>
<feature type="domain" description="Cyclin-D1-binding protein 1-like C-terminal" evidence="9">
    <location>
        <begin position="719"/>
        <end position="824"/>
    </location>
</feature>
<feature type="transmembrane region" description="Helical" evidence="6">
    <location>
        <begin position="366"/>
        <end position="383"/>
    </location>
</feature>